<name>A0A0C3JKH8_PISTI</name>
<evidence type="ECO:0000313" key="3">
    <source>
        <dbReference type="Proteomes" id="UP000054217"/>
    </source>
</evidence>
<gene>
    <name evidence="2" type="ORF">M404DRAFT_996476</name>
</gene>
<dbReference type="HOGENOM" id="CLU_2387051_0_0_1"/>
<evidence type="ECO:0000313" key="2">
    <source>
        <dbReference type="EMBL" id="KIO09643.1"/>
    </source>
</evidence>
<reference evidence="2 3" key="1">
    <citation type="submission" date="2014-04" db="EMBL/GenBank/DDBJ databases">
        <authorList>
            <consortium name="DOE Joint Genome Institute"/>
            <person name="Kuo A."/>
            <person name="Kohler A."/>
            <person name="Costa M.D."/>
            <person name="Nagy L.G."/>
            <person name="Floudas D."/>
            <person name="Copeland A."/>
            <person name="Barry K.W."/>
            <person name="Cichocki N."/>
            <person name="Veneault-Fourrey C."/>
            <person name="LaButti K."/>
            <person name="Lindquist E.A."/>
            <person name="Lipzen A."/>
            <person name="Lundell T."/>
            <person name="Morin E."/>
            <person name="Murat C."/>
            <person name="Sun H."/>
            <person name="Tunlid A."/>
            <person name="Henrissat B."/>
            <person name="Grigoriev I.V."/>
            <person name="Hibbett D.S."/>
            <person name="Martin F."/>
            <person name="Nordberg H.P."/>
            <person name="Cantor M.N."/>
            <person name="Hua S.X."/>
        </authorList>
    </citation>
    <scope>NUCLEOTIDE SEQUENCE [LARGE SCALE GENOMIC DNA]</scope>
    <source>
        <strain evidence="2 3">Marx 270</strain>
    </source>
</reference>
<dbReference type="Proteomes" id="UP000054217">
    <property type="component" value="Unassembled WGS sequence"/>
</dbReference>
<sequence length="94" mass="10509">MQLRIKKHCRRRTRNGRWEASSSLESSPSGQSYESCQVLLVFPLRVPLTVFSSCCHEFAHRGAVQISAHTYPASYTGDCMLETPSAATCWDDGL</sequence>
<keyword evidence="3" id="KW-1185">Reference proteome</keyword>
<organism evidence="2 3">
    <name type="scientific">Pisolithus tinctorius Marx 270</name>
    <dbReference type="NCBI Taxonomy" id="870435"/>
    <lineage>
        <taxon>Eukaryota</taxon>
        <taxon>Fungi</taxon>
        <taxon>Dikarya</taxon>
        <taxon>Basidiomycota</taxon>
        <taxon>Agaricomycotina</taxon>
        <taxon>Agaricomycetes</taxon>
        <taxon>Agaricomycetidae</taxon>
        <taxon>Boletales</taxon>
        <taxon>Sclerodermatineae</taxon>
        <taxon>Pisolithaceae</taxon>
        <taxon>Pisolithus</taxon>
    </lineage>
</organism>
<feature type="compositionally biased region" description="Basic residues" evidence="1">
    <location>
        <begin position="1"/>
        <end position="15"/>
    </location>
</feature>
<reference evidence="3" key="2">
    <citation type="submission" date="2015-01" db="EMBL/GenBank/DDBJ databases">
        <title>Evolutionary Origins and Diversification of the Mycorrhizal Mutualists.</title>
        <authorList>
            <consortium name="DOE Joint Genome Institute"/>
            <consortium name="Mycorrhizal Genomics Consortium"/>
            <person name="Kohler A."/>
            <person name="Kuo A."/>
            <person name="Nagy L.G."/>
            <person name="Floudas D."/>
            <person name="Copeland A."/>
            <person name="Barry K.W."/>
            <person name="Cichocki N."/>
            <person name="Veneault-Fourrey C."/>
            <person name="LaButti K."/>
            <person name="Lindquist E.A."/>
            <person name="Lipzen A."/>
            <person name="Lundell T."/>
            <person name="Morin E."/>
            <person name="Murat C."/>
            <person name="Riley R."/>
            <person name="Ohm R."/>
            <person name="Sun H."/>
            <person name="Tunlid A."/>
            <person name="Henrissat B."/>
            <person name="Grigoriev I.V."/>
            <person name="Hibbett D.S."/>
            <person name="Martin F."/>
        </authorList>
    </citation>
    <scope>NUCLEOTIDE SEQUENCE [LARGE SCALE GENOMIC DNA]</scope>
    <source>
        <strain evidence="3">Marx 270</strain>
    </source>
</reference>
<dbReference type="AlphaFoldDB" id="A0A0C3JKH8"/>
<feature type="region of interest" description="Disordered" evidence="1">
    <location>
        <begin position="1"/>
        <end position="33"/>
    </location>
</feature>
<proteinExistence type="predicted"/>
<evidence type="ECO:0000256" key="1">
    <source>
        <dbReference type="SAM" id="MobiDB-lite"/>
    </source>
</evidence>
<dbReference type="EMBL" id="KN831954">
    <property type="protein sequence ID" value="KIO09643.1"/>
    <property type="molecule type" value="Genomic_DNA"/>
</dbReference>
<protein>
    <submittedName>
        <fullName evidence="2">Uncharacterized protein</fullName>
    </submittedName>
</protein>
<dbReference type="InParanoid" id="A0A0C3JKH8"/>
<feature type="compositionally biased region" description="Low complexity" evidence="1">
    <location>
        <begin position="19"/>
        <end position="33"/>
    </location>
</feature>
<accession>A0A0C3JKH8</accession>